<dbReference type="PANTHER" id="PTHR43764:SF1">
    <property type="entry name" value="MOLYBDOPTERIN MOLYBDOTRANSFERASE"/>
    <property type="match status" value="1"/>
</dbReference>
<dbReference type="NCBIfam" id="TIGR00177">
    <property type="entry name" value="molyb_syn"/>
    <property type="match status" value="1"/>
</dbReference>
<keyword evidence="2" id="KW-0501">Molybdenum cofactor biosynthesis</keyword>
<evidence type="ECO:0000313" key="5">
    <source>
        <dbReference type="Proteomes" id="UP000318834"/>
    </source>
</evidence>
<name>A0A537J044_9BACT</name>
<feature type="domain" description="MoaB/Mog" evidence="3">
    <location>
        <begin position="4"/>
        <end position="148"/>
    </location>
</feature>
<dbReference type="InterPro" id="IPR051920">
    <property type="entry name" value="MPT_Adenylyltrnsfr/MoaC-Rel"/>
</dbReference>
<dbReference type="Pfam" id="PF00994">
    <property type="entry name" value="MoCF_biosynth"/>
    <property type="match status" value="1"/>
</dbReference>
<dbReference type="Proteomes" id="UP000318834">
    <property type="component" value="Unassembled WGS sequence"/>
</dbReference>
<proteinExistence type="predicted"/>
<dbReference type="PANTHER" id="PTHR43764">
    <property type="entry name" value="MOLYBDENUM COFACTOR BIOSYNTHESIS"/>
    <property type="match status" value="1"/>
</dbReference>
<evidence type="ECO:0000259" key="3">
    <source>
        <dbReference type="SMART" id="SM00852"/>
    </source>
</evidence>
<protein>
    <submittedName>
        <fullName evidence="4">MogA/MoaB family molybdenum cofactor biosynthesis protein</fullName>
    </submittedName>
</protein>
<comment type="caution">
    <text evidence="4">The sequence shown here is derived from an EMBL/GenBank/DDBJ whole genome shotgun (WGS) entry which is preliminary data.</text>
</comment>
<sequence length="166" mass="17716">MRVAVLTLSDSIARGEHADTSGDVVVEAVGSLGAEVIARDVLPDDAARISARLRAYADDSHADLVLTTGGSGVAPRDVTPEATLQVVDRLVPGIVETARARTFERTPLAILSRGVAGIRGRTLIVNLPGSPKGVREWLDVILPVLQHAVELLKERPRPWGESHAKR</sequence>
<accession>A0A537J044</accession>
<dbReference type="InterPro" id="IPR036425">
    <property type="entry name" value="MoaB/Mog-like_dom_sf"/>
</dbReference>
<dbReference type="InterPro" id="IPR001453">
    <property type="entry name" value="MoaB/Mog_dom"/>
</dbReference>
<dbReference type="SUPFAM" id="SSF53218">
    <property type="entry name" value="Molybdenum cofactor biosynthesis proteins"/>
    <property type="match status" value="1"/>
</dbReference>
<organism evidence="4 5">
    <name type="scientific">Candidatus Segetimicrobium genomatis</name>
    <dbReference type="NCBI Taxonomy" id="2569760"/>
    <lineage>
        <taxon>Bacteria</taxon>
        <taxon>Bacillati</taxon>
        <taxon>Candidatus Sysuimicrobiota</taxon>
        <taxon>Candidatus Sysuimicrobiia</taxon>
        <taxon>Candidatus Sysuimicrobiales</taxon>
        <taxon>Candidatus Segetimicrobiaceae</taxon>
        <taxon>Candidatus Segetimicrobium</taxon>
    </lineage>
</organism>
<dbReference type="CDD" id="cd00886">
    <property type="entry name" value="MogA_MoaB"/>
    <property type="match status" value="1"/>
</dbReference>
<reference evidence="4 5" key="1">
    <citation type="journal article" date="2019" name="Nat. Microbiol.">
        <title>Mediterranean grassland soil C-N compound turnover is dependent on rainfall and depth, and is mediated by genomically divergent microorganisms.</title>
        <authorList>
            <person name="Diamond S."/>
            <person name="Andeer P.F."/>
            <person name="Li Z."/>
            <person name="Crits-Christoph A."/>
            <person name="Burstein D."/>
            <person name="Anantharaman K."/>
            <person name="Lane K.R."/>
            <person name="Thomas B.C."/>
            <person name="Pan C."/>
            <person name="Northen T.R."/>
            <person name="Banfield J.F."/>
        </authorList>
    </citation>
    <scope>NUCLEOTIDE SEQUENCE [LARGE SCALE GENOMIC DNA]</scope>
    <source>
        <strain evidence="4">NP_8</strain>
    </source>
</reference>
<evidence type="ECO:0000256" key="1">
    <source>
        <dbReference type="ARBA" id="ARBA00005046"/>
    </source>
</evidence>
<dbReference type="SMART" id="SM00852">
    <property type="entry name" value="MoCF_biosynth"/>
    <property type="match status" value="1"/>
</dbReference>
<comment type="pathway">
    <text evidence="1">Cofactor biosynthesis; molybdopterin biosynthesis.</text>
</comment>
<gene>
    <name evidence="4" type="ORF">E6H05_02185</name>
</gene>
<evidence type="ECO:0000256" key="2">
    <source>
        <dbReference type="ARBA" id="ARBA00023150"/>
    </source>
</evidence>
<dbReference type="Gene3D" id="3.40.980.10">
    <property type="entry name" value="MoaB/Mog-like domain"/>
    <property type="match status" value="1"/>
</dbReference>
<dbReference type="GO" id="GO:0006777">
    <property type="term" value="P:Mo-molybdopterin cofactor biosynthetic process"/>
    <property type="evidence" value="ECO:0007669"/>
    <property type="project" value="UniProtKB-KW"/>
</dbReference>
<evidence type="ECO:0000313" key="4">
    <source>
        <dbReference type="EMBL" id="TMI76930.1"/>
    </source>
</evidence>
<dbReference type="AlphaFoldDB" id="A0A537J044"/>
<dbReference type="EMBL" id="VBAP01000009">
    <property type="protein sequence ID" value="TMI76930.1"/>
    <property type="molecule type" value="Genomic_DNA"/>
</dbReference>